<feature type="compositionally biased region" description="Low complexity" evidence="4">
    <location>
        <begin position="15"/>
        <end position="27"/>
    </location>
</feature>
<dbReference type="InterPro" id="IPR032466">
    <property type="entry name" value="Metal_Hydrolase"/>
</dbReference>
<dbReference type="GO" id="GO:0046872">
    <property type="term" value="F:metal ion binding"/>
    <property type="evidence" value="ECO:0007669"/>
    <property type="project" value="UniProtKB-KW"/>
</dbReference>
<dbReference type="InterPro" id="IPR011059">
    <property type="entry name" value="Metal-dep_hydrolase_composite"/>
</dbReference>
<evidence type="ECO:0000256" key="1">
    <source>
        <dbReference type="ARBA" id="ARBA00022723"/>
    </source>
</evidence>
<dbReference type="SUPFAM" id="SSF51556">
    <property type="entry name" value="Metallo-dependent hydrolases"/>
    <property type="match status" value="1"/>
</dbReference>
<dbReference type="InterPro" id="IPR006680">
    <property type="entry name" value="Amidohydro-rel"/>
</dbReference>
<keyword evidence="1" id="KW-0479">Metal-binding</keyword>
<dbReference type="NCBIfam" id="NF006055">
    <property type="entry name" value="PRK08203.1"/>
    <property type="match status" value="1"/>
</dbReference>
<reference evidence="6" key="1">
    <citation type="journal article" date="2015" name="Nature">
        <title>Complex archaea that bridge the gap between prokaryotes and eukaryotes.</title>
        <authorList>
            <person name="Spang A."/>
            <person name="Saw J.H."/>
            <person name="Jorgensen S.L."/>
            <person name="Zaremba-Niedzwiedzka K."/>
            <person name="Martijn J."/>
            <person name="Lind A.E."/>
            <person name="van Eijk R."/>
            <person name="Schleper C."/>
            <person name="Guy L."/>
            <person name="Ettema T.J."/>
        </authorList>
    </citation>
    <scope>NUCLEOTIDE SEQUENCE</scope>
</reference>
<protein>
    <recommendedName>
        <fullName evidence="5">Amidohydrolase-related domain-containing protein</fullName>
    </recommendedName>
</protein>
<feature type="non-terminal residue" evidence="6">
    <location>
        <position position="462"/>
    </location>
</feature>
<gene>
    <name evidence="6" type="ORF">LCGC14_1925770</name>
</gene>
<feature type="region of interest" description="Disordered" evidence="4">
    <location>
        <begin position="15"/>
        <end position="38"/>
    </location>
</feature>
<dbReference type="Gene3D" id="3.20.20.140">
    <property type="entry name" value="Metal-dependent hydrolases"/>
    <property type="match status" value="1"/>
</dbReference>
<dbReference type="Gene3D" id="2.30.40.10">
    <property type="entry name" value="Urease, subunit C, domain 1"/>
    <property type="match status" value="1"/>
</dbReference>
<dbReference type="Pfam" id="PF01979">
    <property type="entry name" value="Amidohydro_1"/>
    <property type="match status" value="1"/>
</dbReference>
<accession>A0A0F9GCW3</accession>
<evidence type="ECO:0000259" key="5">
    <source>
        <dbReference type="Pfam" id="PF01979"/>
    </source>
</evidence>
<dbReference type="PANTHER" id="PTHR43794">
    <property type="entry name" value="AMINOHYDROLASE SSNA-RELATED"/>
    <property type="match status" value="1"/>
</dbReference>
<dbReference type="GO" id="GO:0016814">
    <property type="term" value="F:hydrolase activity, acting on carbon-nitrogen (but not peptide) bonds, in cyclic amidines"/>
    <property type="evidence" value="ECO:0007669"/>
    <property type="project" value="UniProtKB-ARBA"/>
</dbReference>
<evidence type="ECO:0000256" key="3">
    <source>
        <dbReference type="ARBA" id="ARBA00022833"/>
    </source>
</evidence>
<evidence type="ECO:0000256" key="2">
    <source>
        <dbReference type="ARBA" id="ARBA00022801"/>
    </source>
</evidence>
<dbReference type="InterPro" id="IPR050287">
    <property type="entry name" value="MTA/SAH_deaminase"/>
</dbReference>
<sequence>MILLKNCYYILSGQGRSSSREQSPGREQNPEHEQNPEQGWDILIKDNKIEEIAPDILPPLFDKSSHRIIDASNLVVVPGFINTHHHFYQTLTRNLPEVQNAKLFNWLTYLYEIWKNIDADAVFYSSLVAMAELLKTGCTCSTDHHYLYPESFSGDLMALQFEAAEKTGLRFSPCRGSMSLSKKDGGLPPDSVVQESEIILKDSRRVIEEFHDAGDFSMKKIILAPCSPFSVTEKLMRSTAELAREYGVPLHTHLAETQDENDYCLKVYGRRPLELMVDWDFTGSDVSYAHGIFFNDRELKILAQTNTGIAYCPSSNMRLGSGIARVREMIDMGINVALAVDGSASNDTSDFLGEMRQALLLQRIRYGPDGLKRDEVFRMATENGARLLNYPYLGRIEAGWAADLALFNINRIEYAGSLSDPLAALIFTGINHQSEYTIVNGKVVVEKGLLTGIDEEKVLFEA</sequence>
<name>A0A0F9GCW3_9ZZZZ</name>
<dbReference type="SUPFAM" id="SSF51338">
    <property type="entry name" value="Composite domain of metallo-dependent hydrolases"/>
    <property type="match status" value="1"/>
</dbReference>
<dbReference type="FunFam" id="3.20.20.140:FF:000014">
    <property type="entry name" value="5-methylthioadenosine/S-adenosylhomocysteine deaminase"/>
    <property type="match status" value="1"/>
</dbReference>
<dbReference type="PANTHER" id="PTHR43794:SF11">
    <property type="entry name" value="AMIDOHYDROLASE-RELATED DOMAIN-CONTAINING PROTEIN"/>
    <property type="match status" value="1"/>
</dbReference>
<dbReference type="AlphaFoldDB" id="A0A0F9GCW3"/>
<keyword evidence="3" id="KW-0862">Zinc</keyword>
<organism evidence="6">
    <name type="scientific">marine sediment metagenome</name>
    <dbReference type="NCBI Taxonomy" id="412755"/>
    <lineage>
        <taxon>unclassified sequences</taxon>
        <taxon>metagenomes</taxon>
        <taxon>ecological metagenomes</taxon>
    </lineage>
</organism>
<dbReference type="GO" id="GO:0019239">
    <property type="term" value="F:deaminase activity"/>
    <property type="evidence" value="ECO:0007669"/>
    <property type="project" value="UniProtKB-ARBA"/>
</dbReference>
<proteinExistence type="predicted"/>
<comment type="caution">
    <text evidence="6">The sequence shown here is derived from an EMBL/GenBank/DDBJ whole genome shotgun (WGS) entry which is preliminary data.</text>
</comment>
<keyword evidence="2" id="KW-0378">Hydrolase</keyword>
<evidence type="ECO:0000313" key="6">
    <source>
        <dbReference type="EMBL" id="KKL88331.1"/>
    </source>
</evidence>
<feature type="domain" description="Amidohydrolase-related" evidence="5">
    <location>
        <begin position="75"/>
        <end position="444"/>
    </location>
</feature>
<dbReference type="CDD" id="cd01298">
    <property type="entry name" value="ATZ_TRZ_like"/>
    <property type="match status" value="1"/>
</dbReference>
<dbReference type="EMBL" id="LAZR01020595">
    <property type="protein sequence ID" value="KKL88331.1"/>
    <property type="molecule type" value="Genomic_DNA"/>
</dbReference>
<evidence type="ECO:0000256" key="4">
    <source>
        <dbReference type="SAM" id="MobiDB-lite"/>
    </source>
</evidence>